<evidence type="ECO:0000313" key="2">
    <source>
        <dbReference type="Proteomes" id="UP001201701"/>
    </source>
</evidence>
<gene>
    <name evidence="1" type="ORF">L4923_10685</name>
</gene>
<proteinExistence type="predicted"/>
<sequence length="72" mass="8380">MGRIEFVFRKLAWMANSGSPHHEARFEKAQAFLKPKTKKGRERRDAFFEKYRGQVRGSALVLVDDEGNRNVI</sequence>
<dbReference type="Proteomes" id="UP001201701">
    <property type="component" value="Unassembled WGS sequence"/>
</dbReference>
<accession>A0ABS9QDI0</accession>
<name>A0ABS9QDI0_9HYPH</name>
<protein>
    <recommendedName>
        <fullName evidence="3">Transposase</fullName>
    </recommendedName>
</protein>
<reference evidence="1 2" key="1">
    <citation type="submission" date="2022-02" db="EMBL/GenBank/DDBJ databases">
        <title>Draft genome sequence of Mezorhizobium retamae strain IRAMC:0171 isolated from Retama raetam nodules.</title>
        <authorList>
            <person name="Bengaied R."/>
            <person name="Sbissi I."/>
            <person name="Huber K."/>
            <person name="Ghodbane F."/>
            <person name="Nouioui I."/>
            <person name="Tarhouni M."/>
            <person name="Gtari M."/>
        </authorList>
    </citation>
    <scope>NUCLEOTIDE SEQUENCE [LARGE SCALE GENOMIC DNA]</scope>
    <source>
        <strain evidence="1 2">IRAMC:0171</strain>
    </source>
</reference>
<organism evidence="1 2">
    <name type="scientific">Mesorhizobium retamae</name>
    <dbReference type="NCBI Taxonomy" id="2912854"/>
    <lineage>
        <taxon>Bacteria</taxon>
        <taxon>Pseudomonadati</taxon>
        <taxon>Pseudomonadota</taxon>
        <taxon>Alphaproteobacteria</taxon>
        <taxon>Hyphomicrobiales</taxon>
        <taxon>Phyllobacteriaceae</taxon>
        <taxon>Mesorhizobium</taxon>
    </lineage>
</organism>
<comment type="caution">
    <text evidence="1">The sequence shown here is derived from an EMBL/GenBank/DDBJ whole genome shotgun (WGS) entry which is preliminary data.</text>
</comment>
<keyword evidence="2" id="KW-1185">Reference proteome</keyword>
<dbReference type="EMBL" id="JAKREW010000007">
    <property type="protein sequence ID" value="MCG7505475.1"/>
    <property type="molecule type" value="Genomic_DNA"/>
</dbReference>
<evidence type="ECO:0008006" key="3">
    <source>
        <dbReference type="Google" id="ProtNLM"/>
    </source>
</evidence>
<evidence type="ECO:0000313" key="1">
    <source>
        <dbReference type="EMBL" id="MCG7505475.1"/>
    </source>
</evidence>
<dbReference type="RefSeq" id="WP_239364620.1">
    <property type="nucleotide sequence ID" value="NZ_JAKREW010000007.1"/>
</dbReference>